<comment type="caution">
    <text evidence="3">The sequence shown here is derived from an EMBL/GenBank/DDBJ whole genome shotgun (WGS) entry which is preliminary data.</text>
</comment>
<keyword evidence="1" id="KW-0175">Coiled coil</keyword>
<sequence length="785" mass="88789">MSKKALYNLIEMNYRTTHFVLPDGIRLINKSHTSGARYFLFELPLAKKTRIDNLDLISHHVSVYESPAGKIDLKSQYHYTAFFESASGTEYRLHVYYDAEDGFVTSPMLSVLNGDKYEPVDSDDLDDLFADLATAACSELVTFLRGVQKSRVGDLQRQFDELENRLEYLSSELVKNKKEYLEVITSQINVLHKLSKISNKSAKIITKMRWLTASKEIMEAEDSHQKPAPVTVSPEIGQGRENEHNKPSSSKEAYSGKAEKKSRSSKTKSVQAQPQQVRLKPAISADIEDLKLKLNSSEVLKDPELATELRDLHGRLKEKEWQVELKERTATAGDLNDLRILAARIEKAGVRVLQRLLMSSDFKHAERLNSFYHLLPDELLLAVLQMGRHELLDFLLKNNIVPVHFKNFTIKNVVYSSMVDYFFKSTAPDESRIACLDVLIKHEASLMGIDNKSGLPYAALLLSQLKHPLRVVLERNRELTLNSVDFHNRMNQVLRSLNPSSVTIDIDLDELISNNKDSITLLRKKIAPYKPHNKKLESSLGQELALQIQTDPEISYQAARIRKEVAALLPRIPPVNKNKLILLTDLNFDLLAQKLNGIEAPELIPPFEDLKRETVKLQLVTLEYIALLNEAYEQNVTVAAVNRFSSRKKIKEANAVGIRRAEIQERMSEIQSIIDDAYDELLREHVQNSLVKFFTENLSAGIFKDIKSDEEEKVGVTEGSPLRQGLFSTFFAPGKNSVILEFSASPELEDIEDSSNDAKDISSENENGLDKDDVTDISVPSCGVQ</sequence>
<feature type="region of interest" description="Disordered" evidence="2">
    <location>
        <begin position="219"/>
        <end position="277"/>
    </location>
</feature>
<dbReference type="Proteomes" id="UP000054600">
    <property type="component" value="Unassembled WGS sequence"/>
</dbReference>
<evidence type="ECO:0000256" key="1">
    <source>
        <dbReference type="SAM" id="Coils"/>
    </source>
</evidence>
<proteinExistence type="predicted"/>
<organism evidence="3 4">
    <name type="scientific">Legionella shakespearei DSM 23087</name>
    <dbReference type="NCBI Taxonomy" id="1122169"/>
    <lineage>
        <taxon>Bacteria</taxon>
        <taxon>Pseudomonadati</taxon>
        <taxon>Pseudomonadota</taxon>
        <taxon>Gammaproteobacteria</taxon>
        <taxon>Legionellales</taxon>
        <taxon>Legionellaceae</taxon>
        <taxon>Legionella</taxon>
    </lineage>
</organism>
<dbReference type="OrthoDB" id="5652557at2"/>
<dbReference type="RefSeq" id="WP_018577045.1">
    <property type="nucleotide sequence ID" value="NZ_KB892393.1"/>
</dbReference>
<dbReference type="EMBL" id="LNYW01000025">
    <property type="protein sequence ID" value="KTD63317.1"/>
    <property type="molecule type" value="Genomic_DNA"/>
</dbReference>
<feature type="compositionally biased region" description="Basic and acidic residues" evidence="2">
    <location>
        <begin position="756"/>
        <end position="774"/>
    </location>
</feature>
<name>A0A0W0Z2C8_9GAMM</name>
<protein>
    <submittedName>
        <fullName evidence="3">Coiled-coil-containing protein</fullName>
    </submittedName>
</protein>
<feature type="compositionally biased region" description="Polar residues" evidence="2">
    <location>
        <begin position="267"/>
        <end position="276"/>
    </location>
</feature>
<dbReference type="AlphaFoldDB" id="A0A0W0Z2C8"/>
<keyword evidence="4" id="KW-1185">Reference proteome</keyword>
<evidence type="ECO:0000256" key="2">
    <source>
        <dbReference type="SAM" id="MobiDB-lite"/>
    </source>
</evidence>
<evidence type="ECO:0000313" key="3">
    <source>
        <dbReference type="EMBL" id="KTD63317.1"/>
    </source>
</evidence>
<feature type="region of interest" description="Disordered" evidence="2">
    <location>
        <begin position="749"/>
        <end position="785"/>
    </location>
</feature>
<evidence type="ECO:0000313" key="4">
    <source>
        <dbReference type="Proteomes" id="UP000054600"/>
    </source>
</evidence>
<dbReference type="eggNOG" id="ENOG5030SZF">
    <property type="taxonomic scope" value="Bacteria"/>
</dbReference>
<feature type="coiled-coil region" evidence="1">
    <location>
        <begin position="152"/>
        <end position="179"/>
    </location>
</feature>
<accession>A0A0W0Z2C8</accession>
<gene>
    <name evidence="3" type="primary">legC4_2</name>
    <name evidence="3" type="ORF">Lsha_0737</name>
</gene>
<reference evidence="3 4" key="1">
    <citation type="submission" date="2015-11" db="EMBL/GenBank/DDBJ databases">
        <title>Genomic analysis of 38 Legionella species identifies large and diverse effector repertoires.</title>
        <authorList>
            <person name="Burstein D."/>
            <person name="Amaro F."/>
            <person name="Zusman T."/>
            <person name="Lifshitz Z."/>
            <person name="Cohen O."/>
            <person name="Gilbert J.A."/>
            <person name="Pupko T."/>
            <person name="Shuman H.A."/>
            <person name="Segal G."/>
        </authorList>
    </citation>
    <scope>NUCLEOTIDE SEQUENCE [LARGE SCALE GENOMIC DNA]</scope>
    <source>
        <strain evidence="3 4">ATCC 49655</strain>
    </source>
</reference>
<dbReference type="PATRIC" id="fig|1122169.6.peg.847"/>